<keyword evidence="2" id="KW-0489">Methyltransferase</keyword>
<dbReference type="InterPro" id="IPR000489">
    <property type="entry name" value="Pterin-binding_dom"/>
</dbReference>
<dbReference type="Gene3D" id="3.20.20.20">
    <property type="entry name" value="Dihydropteroate synthase-like"/>
    <property type="match status" value="1"/>
</dbReference>
<dbReference type="AlphaFoldDB" id="X0T0P6"/>
<dbReference type="SUPFAM" id="SSF51717">
    <property type="entry name" value="Dihydropteroate synthetase-like"/>
    <property type="match status" value="1"/>
</dbReference>
<dbReference type="GO" id="GO:0042558">
    <property type="term" value="P:pteridine-containing compound metabolic process"/>
    <property type="evidence" value="ECO:0007669"/>
    <property type="project" value="InterPro"/>
</dbReference>
<evidence type="ECO:0000256" key="2">
    <source>
        <dbReference type="ARBA" id="ARBA00022603"/>
    </source>
</evidence>
<comment type="similarity">
    <text evidence="1">Belongs to the vitamin-B12 dependent methionine synthase family.</text>
</comment>
<dbReference type="PANTHER" id="PTHR45833">
    <property type="entry name" value="METHIONINE SYNTHASE"/>
    <property type="match status" value="1"/>
</dbReference>
<dbReference type="GO" id="GO:0008705">
    <property type="term" value="F:methionine synthase activity"/>
    <property type="evidence" value="ECO:0007669"/>
    <property type="project" value="TreeGrafter"/>
</dbReference>
<dbReference type="EMBL" id="BARS01003883">
    <property type="protein sequence ID" value="GAF69620.1"/>
    <property type="molecule type" value="Genomic_DNA"/>
</dbReference>
<dbReference type="Pfam" id="PF00809">
    <property type="entry name" value="Pterin_bind"/>
    <property type="match status" value="1"/>
</dbReference>
<evidence type="ECO:0000256" key="3">
    <source>
        <dbReference type="ARBA" id="ARBA00022679"/>
    </source>
</evidence>
<accession>X0T0P6</accession>
<protein>
    <recommendedName>
        <fullName evidence="4">Pterin-binding domain-containing protein</fullName>
    </recommendedName>
</protein>
<dbReference type="InterPro" id="IPR050554">
    <property type="entry name" value="Met_Synthase/Corrinoid"/>
</dbReference>
<comment type="caution">
    <text evidence="5">The sequence shown here is derived from an EMBL/GenBank/DDBJ whole genome shotgun (WGS) entry which is preliminary data.</text>
</comment>
<dbReference type="PROSITE" id="PS50972">
    <property type="entry name" value="PTERIN_BINDING"/>
    <property type="match status" value="1"/>
</dbReference>
<feature type="non-terminal residue" evidence="5">
    <location>
        <position position="196"/>
    </location>
</feature>
<dbReference type="GO" id="GO:0005829">
    <property type="term" value="C:cytosol"/>
    <property type="evidence" value="ECO:0007669"/>
    <property type="project" value="TreeGrafter"/>
</dbReference>
<reference evidence="5" key="1">
    <citation type="journal article" date="2014" name="Front. Microbiol.">
        <title>High frequency of phylogenetically diverse reductive dehalogenase-homologous genes in deep subseafloor sedimentary metagenomes.</title>
        <authorList>
            <person name="Kawai M."/>
            <person name="Futagami T."/>
            <person name="Toyoda A."/>
            <person name="Takaki Y."/>
            <person name="Nishi S."/>
            <person name="Hori S."/>
            <person name="Arai W."/>
            <person name="Tsubouchi T."/>
            <person name="Morono Y."/>
            <person name="Uchiyama I."/>
            <person name="Ito T."/>
            <person name="Fujiyama A."/>
            <person name="Inagaki F."/>
            <person name="Takami H."/>
        </authorList>
    </citation>
    <scope>NUCLEOTIDE SEQUENCE</scope>
    <source>
        <strain evidence="5">Expedition CK06-06</strain>
    </source>
</reference>
<proteinExistence type="inferred from homology"/>
<evidence type="ECO:0000256" key="1">
    <source>
        <dbReference type="ARBA" id="ARBA00010398"/>
    </source>
</evidence>
<keyword evidence="3" id="KW-0808">Transferase</keyword>
<name>X0T0P6_9ZZZZ</name>
<dbReference type="InterPro" id="IPR011005">
    <property type="entry name" value="Dihydropteroate_synth-like_sf"/>
</dbReference>
<organism evidence="5">
    <name type="scientific">marine sediment metagenome</name>
    <dbReference type="NCBI Taxonomy" id="412755"/>
    <lineage>
        <taxon>unclassified sequences</taxon>
        <taxon>metagenomes</taxon>
        <taxon>ecological metagenomes</taxon>
    </lineage>
</organism>
<sequence>MLIIGENITIGTDAVTKAINERNAEAIQRRAVYQVEHGADMLDLNIGPQRRRGVEVMEWVVDVVQDVVDVPLCLDTTNVAALEAGLKRCKGQAMLNSTSADPERLESIMPLAAEHKAKVIALTMAKSIPPSAAARAELVMEVLIPKATELGIPMEDLYLDPLVMTVQGMQEYAPETLEALRYFKQLADPPPMTVVG</sequence>
<feature type="domain" description="Pterin-binding" evidence="4">
    <location>
        <begin position="1"/>
        <end position="196"/>
    </location>
</feature>
<gene>
    <name evidence="5" type="ORF">S01H1_07546</name>
</gene>
<dbReference type="GO" id="GO:0032259">
    <property type="term" value="P:methylation"/>
    <property type="evidence" value="ECO:0007669"/>
    <property type="project" value="UniProtKB-KW"/>
</dbReference>
<evidence type="ECO:0000313" key="5">
    <source>
        <dbReference type="EMBL" id="GAF69620.1"/>
    </source>
</evidence>
<evidence type="ECO:0000259" key="4">
    <source>
        <dbReference type="PROSITE" id="PS50972"/>
    </source>
</evidence>